<dbReference type="AlphaFoldDB" id="A0A1H9WD85"/>
<dbReference type="Proteomes" id="UP000198571">
    <property type="component" value="Unassembled WGS sequence"/>
</dbReference>
<dbReference type="RefSeq" id="WP_093054538.1">
    <property type="nucleotide sequence ID" value="NZ_FOGT01000016.1"/>
</dbReference>
<dbReference type="STRING" id="1601833.SAMN05518684_11633"/>
<evidence type="ECO:0000313" key="2">
    <source>
        <dbReference type="Proteomes" id="UP000198571"/>
    </source>
</evidence>
<gene>
    <name evidence="1" type="ORF">SAMN05518684_11633</name>
</gene>
<dbReference type="OrthoDB" id="2991278at2"/>
<sequence>MGKRSKERFEELYKKNLQSIMEDTKQLELIEERIDKRHMNRLGS</sequence>
<dbReference type="InterPro" id="IPR025004">
    <property type="entry name" value="SenN/SenS"/>
</dbReference>
<name>A0A1H9WD85_9BACI</name>
<dbReference type="EMBL" id="FOGT01000016">
    <property type="protein sequence ID" value="SES31731.1"/>
    <property type="molecule type" value="Genomic_DNA"/>
</dbReference>
<keyword evidence="2" id="KW-1185">Reference proteome</keyword>
<organism evidence="1 2">
    <name type="scientific">Salipaludibacillus aurantiacus</name>
    <dbReference type="NCBI Taxonomy" id="1601833"/>
    <lineage>
        <taxon>Bacteria</taxon>
        <taxon>Bacillati</taxon>
        <taxon>Bacillota</taxon>
        <taxon>Bacilli</taxon>
        <taxon>Bacillales</taxon>
        <taxon>Bacillaceae</taxon>
    </lineage>
</organism>
<accession>A0A1H9WD85</accession>
<reference evidence="2" key="1">
    <citation type="submission" date="2016-10" db="EMBL/GenBank/DDBJ databases">
        <authorList>
            <person name="Varghese N."/>
            <person name="Submissions S."/>
        </authorList>
    </citation>
    <scope>NUCLEOTIDE SEQUENCE [LARGE SCALE GENOMIC DNA]</scope>
    <source>
        <strain evidence="2">S9</strain>
    </source>
</reference>
<protein>
    <submittedName>
        <fullName evidence="1">Fur-regulated basic protein B</fullName>
    </submittedName>
</protein>
<evidence type="ECO:0000313" key="1">
    <source>
        <dbReference type="EMBL" id="SES31731.1"/>
    </source>
</evidence>
<proteinExistence type="predicted"/>
<dbReference type="Pfam" id="PF13040">
    <property type="entry name" value="Fur_reg_FbpB"/>
    <property type="match status" value="1"/>
</dbReference>